<organism evidence="2 3">
    <name type="scientific">Tanacetum coccineum</name>
    <dbReference type="NCBI Taxonomy" id="301880"/>
    <lineage>
        <taxon>Eukaryota</taxon>
        <taxon>Viridiplantae</taxon>
        <taxon>Streptophyta</taxon>
        <taxon>Embryophyta</taxon>
        <taxon>Tracheophyta</taxon>
        <taxon>Spermatophyta</taxon>
        <taxon>Magnoliopsida</taxon>
        <taxon>eudicotyledons</taxon>
        <taxon>Gunneridae</taxon>
        <taxon>Pentapetalae</taxon>
        <taxon>asterids</taxon>
        <taxon>campanulids</taxon>
        <taxon>Asterales</taxon>
        <taxon>Asteraceae</taxon>
        <taxon>Asteroideae</taxon>
        <taxon>Anthemideae</taxon>
        <taxon>Anthemidinae</taxon>
        <taxon>Tanacetum</taxon>
    </lineage>
</organism>
<dbReference type="EMBL" id="BQNB010014115">
    <property type="protein sequence ID" value="GJT24187.1"/>
    <property type="molecule type" value="Genomic_DNA"/>
</dbReference>
<evidence type="ECO:0000313" key="3">
    <source>
        <dbReference type="Proteomes" id="UP001151760"/>
    </source>
</evidence>
<comment type="caution">
    <text evidence="2">The sequence shown here is derived from an EMBL/GenBank/DDBJ whole genome shotgun (WGS) entry which is preliminary data.</text>
</comment>
<gene>
    <name evidence="2" type="ORF">Tco_0894124</name>
</gene>
<keyword evidence="3" id="KW-1185">Reference proteome</keyword>
<sequence>MKPFGCLVTILNTKDHLGKFDGKADEGFFVGYSVVSKAMRVFNKRTKIVEETLNIRFLENTPNVTGNGPDWLFDVDSLTISMNYVPVVVGNQTNGIAETRDDIFTVNDAEASNAFEEHLFERLSPFKNAFTLPPISNVTSMDDTVIFGNAYDDEDVGADADLNNLKTTINVSPIPTTRIDKDHPKDQIIGDFNSAIQTRRMTKISDEHAMYDLPGRYPKDLRN</sequence>
<accession>A0ABQ5CCC8</accession>
<evidence type="ECO:0000259" key="1">
    <source>
        <dbReference type="Pfam" id="PF25597"/>
    </source>
</evidence>
<dbReference type="InterPro" id="IPR057670">
    <property type="entry name" value="SH3_retrovirus"/>
</dbReference>
<name>A0ABQ5CCC8_9ASTR</name>
<dbReference type="Proteomes" id="UP001151760">
    <property type="component" value="Unassembled WGS sequence"/>
</dbReference>
<reference evidence="2" key="2">
    <citation type="submission" date="2022-01" db="EMBL/GenBank/DDBJ databases">
        <authorList>
            <person name="Yamashiro T."/>
            <person name="Shiraishi A."/>
            <person name="Satake H."/>
            <person name="Nakayama K."/>
        </authorList>
    </citation>
    <scope>NUCLEOTIDE SEQUENCE</scope>
</reference>
<dbReference type="Pfam" id="PF25597">
    <property type="entry name" value="SH3_retrovirus"/>
    <property type="match status" value="1"/>
</dbReference>
<reference evidence="2" key="1">
    <citation type="journal article" date="2022" name="Int. J. Mol. Sci.">
        <title>Draft Genome of Tanacetum Coccineum: Genomic Comparison of Closely Related Tanacetum-Family Plants.</title>
        <authorList>
            <person name="Yamashiro T."/>
            <person name="Shiraishi A."/>
            <person name="Nakayama K."/>
            <person name="Satake H."/>
        </authorList>
    </citation>
    <scope>NUCLEOTIDE SEQUENCE</scope>
</reference>
<feature type="domain" description="Retroviral polymerase SH3-like" evidence="1">
    <location>
        <begin position="6"/>
        <end position="61"/>
    </location>
</feature>
<evidence type="ECO:0000313" key="2">
    <source>
        <dbReference type="EMBL" id="GJT24187.1"/>
    </source>
</evidence>
<proteinExistence type="predicted"/>
<protein>
    <submittedName>
        <fullName evidence="2">Ribonuclease H-like domain-containing protein</fullName>
    </submittedName>
</protein>